<dbReference type="GO" id="GO:0003676">
    <property type="term" value="F:nucleic acid binding"/>
    <property type="evidence" value="ECO:0007669"/>
    <property type="project" value="InterPro"/>
</dbReference>
<keyword evidence="1 5" id="KW-0378">Hydrolase</keyword>
<dbReference type="EMBL" id="CDMW01000001">
    <property type="protein sequence ID" value="CEL91228.1"/>
    <property type="molecule type" value="Genomic_DNA"/>
</dbReference>
<dbReference type="FunFam" id="1.10.3210.10:FF:000008">
    <property type="entry name" value="3'-5' exoribonuclease YhaM"/>
    <property type="match status" value="1"/>
</dbReference>
<dbReference type="InterPro" id="IPR050798">
    <property type="entry name" value="YhaM_exoribonuc/phosphodiest"/>
</dbReference>
<dbReference type="Gene3D" id="1.10.3210.10">
    <property type="entry name" value="Hypothetical protein af1432"/>
    <property type="match status" value="1"/>
</dbReference>
<dbReference type="InterPro" id="IPR006674">
    <property type="entry name" value="HD_domain"/>
</dbReference>
<dbReference type="Pfam" id="PF01966">
    <property type="entry name" value="HD"/>
    <property type="match status" value="1"/>
</dbReference>
<dbReference type="PANTHER" id="PTHR37294">
    <property type="entry name" value="3'-5' EXORIBONUCLEASE YHAM"/>
    <property type="match status" value="1"/>
</dbReference>
<name>A0A0B7GSK5_STRSA</name>
<dbReference type="Proteomes" id="UP000183504">
    <property type="component" value="Unassembled WGS sequence"/>
</dbReference>
<reference evidence="5 6" key="1">
    <citation type="submission" date="2015-01" db="EMBL/GenBank/DDBJ databases">
        <authorList>
            <person name="Pelicic Vladimir"/>
        </authorList>
    </citation>
    <scope>NUCLEOTIDE SEQUENCE [LARGE SCALE GENOMIC DNA]</scope>
    <source>
        <strain evidence="5 6">2908</strain>
    </source>
</reference>
<evidence type="ECO:0000259" key="3">
    <source>
        <dbReference type="Pfam" id="PF01336"/>
    </source>
</evidence>
<evidence type="ECO:0000313" key="5">
    <source>
        <dbReference type="EMBL" id="CEL91228.1"/>
    </source>
</evidence>
<evidence type="ECO:0000256" key="1">
    <source>
        <dbReference type="ARBA" id="ARBA00022801"/>
    </source>
</evidence>
<evidence type="ECO:0000259" key="4">
    <source>
        <dbReference type="Pfam" id="PF01966"/>
    </source>
</evidence>
<gene>
    <name evidence="5" type="primary">yhaM</name>
    <name evidence="5" type="ORF">SSV_1954</name>
</gene>
<dbReference type="Gene3D" id="2.40.50.140">
    <property type="entry name" value="Nucleic acid-binding proteins"/>
    <property type="match status" value="1"/>
</dbReference>
<keyword evidence="2" id="KW-0540">Nuclease</keyword>
<organism evidence="5 6">
    <name type="scientific">Streptococcus sanguinis</name>
    <dbReference type="NCBI Taxonomy" id="1305"/>
    <lineage>
        <taxon>Bacteria</taxon>
        <taxon>Bacillati</taxon>
        <taxon>Bacillota</taxon>
        <taxon>Bacilli</taxon>
        <taxon>Lactobacillales</taxon>
        <taxon>Streptococcaceae</taxon>
        <taxon>Streptococcus</taxon>
    </lineage>
</organism>
<dbReference type="GO" id="GO:0004527">
    <property type="term" value="F:exonuclease activity"/>
    <property type="evidence" value="ECO:0007669"/>
    <property type="project" value="UniProtKB-KW"/>
</dbReference>
<dbReference type="InterPro" id="IPR004365">
    <property type="entry name" value="NA-bd_OB_tRNA"/>
</dbReference>
<dbReference type="SUPFAM" id="SSF109604">
    <property type="entry name" value="HD-domain/PDEase-like"/>
    <property type="match status" value="1"/>
</dbReference>
<protein>
    <submittedName>
        <fullName evidence="5">3'-5' exoribonuclease YhaM</fullName>
        <ecNumber evidence="5">3.1.-.-</ecNumber>
    </submittedName>
</protein>
<dbReference type="InterPro" id="IPR012340">
    <property type="entry name" value="NA-bd_OB-fold"/>
</dbReference>
<dbReference type="Pfam" id="PF01336">
    <property type="entry name" value="tRNA_anti-codon"/>
    <property type="match status" value="1"/>
</dbReference>
<sequence length="314" mass="35858">MKINQMKKDELFEGFYLIKSAEVRQTRAGKNYLAFTFQDDTGVIEGKLWDAQPHNVEEFTAGKVVHMQGRREVYNNTPQVNQLTLRLPKAGEPNDPADFKEKPPVDQKEIRDYLSQMIFKIENSVWQRVVRSLYGKYDKEFYSYPAAKTNHHAFESGLAFHTATMVKLADVIGDIYPQLNKSLLFAGIMLHDLAKVIELSGPENTEYTVRGNLIGHIALIDEELTKTLMELKIDDSKEEVIVLRHVLLSHHGLLEYGSPVRPKIMEAEILHMIDNLDAEMMMMTAALGLVDPGEMSNKIFALEGRSFYKPKLEQ</sequence>
<keyword evidence="2" id="KW-0269">Exonuclease</keyword>
<dbReference type="RefSeq" id="WP_072074652.1">
    <property type="nucleotide sequence ID" value="NZ_CDMW01000001.1"/>
</dbReference>
<accession>A0A0B7GSK5</accession>
<dbReference type="CDD" id="cd04492">
    <property type="entry name" value="YhaM_OBF_like"/>
    <property type="match status" value="1"/>
</dbReference>
<dbReference type="EC" id="3.1.-.-" evidence="5"/>
<dbReference type="GO" id="GO:0031125">
    <property type="term" value="P:rRNA 3'-end processing"/>
    <property type="evidence" value="ECO:0007669"/>
    <property type="project" value="TreeGrafter"/>
</dbReference>
<feature type="domain" description="OB" evidence="3">
    <location>
        <begin position="21"/>
        <end position="80"/>
    </location>
</feature>
<evidence type="ECO:0000313" key="6">
    <source>
        <dbReference type="Proteomes" id="UP000183504"/>
    </source>
</evidence>
<dbReference type="PANTHER" id="PTHR37294:SF1">
    <property type="entry name" value="3'-5' EXORIBONUCLEASE YHAM"/>
    <property type="match status" value="1"/>
</dbReference>
<dbReference type="CDD" id="cd00077">
    <property type="entry name" value="HDc"/>
    <property type="match status" value="1"/>
</dbReference>
<evidence type="ECO:0000256" key="2">
    <source>
        <dbReference type="ARBA" id="ARBA00022839"/>
    </source>
</evidence>
<feature type="domain" description="HD" evidence="4">
    <location>
        <begin position="161"/>
        <end position="278"/>
    </location>
</feature>
<dbReference type="InterPro" id="IPR003607">
    <property type="entry name" value="HD/PDEase_dom"/>
</dbReference>
<proteinExistence type="predicted"/>
<dbReference type="AlphaFoldDB" id="A0A0B7GSK5"/>